<keyword evidence="2" id="KW-1185">Reference proteome</keyword>
<protein>
    <submittedName>
        <fullName evidence="1">Uncharacterized protein</fullName>
    </submittedName>
</protein>
<gene>
    <name evidence="1" type="ORF">CPY51_07070</name>
</gene>
<proteinExistence type="predicted"/>
<comment type="caution">
    <text evidence="1">The sequence shown here is derived from an EMBL/GenBank/DDBJ whole genome shotgun (WGS) entry which is preliminary data.</text>
</comment>
<reference evidence="1 2" key="1">
    <citation type="journal article" date="2018" name="Sci. Rep.">
        <title>Rhizobium tumorigenes sp. nov., a novel plant tumorigenic bacterium isolated from cane gall tumors on thornless blackberry.</title>
        <authorList>
            <person name="Kuzmanovi N."/>
            <person name="Smalla K."/>
            <person name="Gronow S."/>
            <person name="PuBawska J."/>
        </authorList>
    </citation>
    <scope>NUCLEOTIDE SEQUENCE [LARGE SCALE GENOMIC DNA]</scope>
    <source>
        <strain evidence="1 2">CCBAU 85046</strain>
    </source>
</reference>
<organism evidence="1 2">
    <name type="scientific">Rhizobium tubonense</name>
    <dbReference type="NCBI Taxonomy" id="484088"/>
    <lineage>
        <taxon>Bacteria</taxon>
        <taxon>Pseudomonadati</taxon>
        <taxon>Pseudomonadota</taxon>
        <taxon>Alphaproteobacteria</taxon>
        <taxon>Hyphomicrobiales</taxon>
        <taxon>Rhizobiaceae</taxon>
        <taxon>Rhizobium/Agrobacterium group</taxon>
        <taxon>Rhizobium</taxon>
    </lineage>
</organism>
<sequence length="63" mass="7119">MNDLAENWMHASADVICEALTKWCVQSQSEPDHFLMSRAIKLYNRGNDTPDLLIGALKSELIN</sequence>
<dbReference type="AlphaFoldDB" id="A0A2W4CT48"/>
<dbReference type="RefSeq" id="WP_111159580.1">
    <property type="nucleotide sequence ID" value="NZ_PCDP01000019.1"/>
</dbReference>
<dbReference type="EMBL" id="PCDP01000019">
    <property type="protein sequence ID" value="PZM15579.1"/>
    <property type="molecule type" value="Genomic_DNA"/>
</dbReference>
<name>A0A2W4CT48_9HYPH</name>
<evidence type="ECO:0000313" key="2">
    <source>
        <dbReference type="Proteomes" id="UP000248925"/>
    </source>
</evidence>
<dbReference type="Proteomes" id="UP000248925">
    <property type="component" value="Unassembled WGS sequence"/>
</dbReference>
<evidence type="ECO:0000313" key="1">
    <source>
        <dbReference type="EMBL" id="PZM15579.1"/>
    </source>
</evidence>
<accession>A0A2W4CT48</accession>